<organism evidence="2 3">
    <name type="scientific">Aspergillus chevalieri</name>
    <name type="common">Eurotium chevalieri</name>
    <dbReference type="NCBI Taxonomy" id="182096"/>
    <lineage>
        <taxon>Eukaryota</taxon>
        <taxon>Fungi</taxon>
        <taxon>Dikarya</taxon>
        <taxon>Ascomycota</taxon>
        <taxon>Pezizomycotina</taxon>
        <taxon>Eurotiomycetes</taxon>
        <taxon>Eurotiomycetidae</taxon>
        <taxon>Eurotiales</taxon>
        <taxon>Aspergillaceae</taxon>
        <taxon>Aspergillus</taxon>
        <taxon>Aspergillus subgen. Aspergillus</taxon>
    </lineage>
</organism>
<dbReference type="GO" id="GO:0010181">
    <property type="term" value="F:FMN binding"/>
    <property type="evidence" value="ECO:0007669"/>
    <property type="project" value="InterPro"/>
</dbReference>
<dbReference type="Proteomes" id="UP000637239">
    <property type="component" value="Chromosome 1"/>
</dbReference>
<feature type="domain" description="NADH:flavin oxidoreductase/NADH oxidase N-terminal" evidence="1">
    <location>
        <begin position="6"/>
        <end position="69"/>
    </location>
</feature>
<dbReference type="SUPFAM" id="SSF51395">
    <property type="entry name" value="FMN-linked oxidoreductases"/>
    <property type="match status" value="1"/>
</dbReference>
<proteinExistence type="predicted"/>
<dbReference type="AlphaFoldDB" id="A0A7R7VDZ0"/>
<sequence length="181" mass="20102">MTSPALLHPTTLDPLSLRNRICMASLTRNRCTDANKPTLASIHHYTDRACDGAGLIVAEVTFVYLNGRSGRMRRYVRQESCGGLEEGYGWGAWGWGEDFISAVPPWCFSFLDFDVNNENMPMLKKIGYPVLAPSKIKTKGGKVRTLERLPGYTENIAEIEDPQVIVEQCRHSVALAKGSLV</sequence>
<name>A0A7R7VDZ0_ASPCH</name>
<dbReference type="InterPro" id="IPR001155">
    <property type="entry name" value="OxRdtase_FMN_N"/>
</dbReference>
<dbReference type="Pfam" id="PF00724">
    <property type="entry name" value="Oxidored_FMN"/>
    <property type="match status" value="1"/>
</dbReference>
<gene>
    <name evidence="2" type="ORF">ACHE_10427A</name>
</gene>
<dbReference type="EMBL" id="AP024416">
    <property type="protein sequence ID" value="BCR83025.1"/>
    <property type="molecule type" value="Genomic_DNA"/>
</dbReference>
<protein>
    <recommendedName>
        <fullName evidence="1">NADH:flavin oxidoreductase/NADH oxidase N-terminal domain-containing protein</fullName>
    </recommendedName>
</protein>
<dbReference type="KEGG" id="ache:ACHE_10427A"/>
<evidence type="ECO:0000259" key="1">
    <source>
        <dbReference type="Pfam" id="PF00724"/>
    </source>
</evidence>
<dbReference type="Gene3D" id="3.20.20.70">
    <property type="entry name" value="Aldolase class I"/>
    <property type="match status" value="1"/>
</dbReference>
<evidence type="ECO:0000313" key="3">
    <source>
        <dbReference type="Proteomes" id="UP000637239"/>
    </source>
</evidence>
<dbReference type="GO" id="GO:0016491">
    <property type="term" value="F:oxidoreductase activity"/>
    <property type="evidence" value="ECO:0007669"/>
    <property type="project" value="InterPro"/>
</dbReference>
<dbReference type="GeneID" id="66977384"/>
<evidence type="ECO:0000313" key="2">
    <source>
        <dbReference type="EMBL" id="BCR83025.1"/>
    </source>
</evidence>
<dbReference type="InterPro" id="IPR013785">
    <property type="entry name" value="Aldolase_TIM"/>
</dbReference>
<reference evidence="2" key="2">
    <citation type="submission" date="2021-02" db="EMBL/GenBank/DDBJ databases">
        <title>Aspergillus chevalieri M1 genome sequence.</title>
        <authorList>
            <person name="Kadooka C."/>
            <person name="Mori K."/>
            <person name="Futagami T."/>
        </authorList>
    </citation>
    <scope>NUCLEOTIDE SEQUENCE</scope>
    <source>
        <strain evidence="2">M1</strain>
    </source>
</reference>
<reference evidence="2" key="1">
    <citation type="submission" date="2021-01" db="EMBL/GenBank/DDBJ databases">
        <authorList>
            <consortium name="Aspergillus chevalieri M1 genome sequencing consortium"/>
            <person name="Kazuki M."/>
            <person name="Futagami T."/>
        </authorList>
    </citation>
    <scope>NUCLEOTIDE SEQUENCE</scope>
    <source>
        <strain evidence="2">M1</strain>
    </source>
</reference>
<keyword evidence="3" id="KW-1185">Reference proteome</keyword>
<dbReference type="RefSeq" id="XP_043131547.1">
    <property type="nucleotide sequence ID" value="XM_043279153.1"/>
</dbReference>
<accession>A0A7R7VDZ0</accession>